<dbReference type="InterPro" id="IPR008136">
    <property type="entry name" value="CinA_C"/>
</dbReference>
<dbReference type="InterPro" id="IPR036653">
    <property type="entry name" value="CinA-like_C"/>
</dbReference>
<keyword evidence="3" id="KW-1185">Reference proteome</keyword>
<dbReference type="Proteomes" id="UP000183200">
    <property type="component" value="Unassembled WGS sequence"/>
</dbReference>
<protein>
    <submittedName>
        <fullName evidence="2">Nicotinamide-nucleotide amidase</fullName>
    </submittedName>
</protein>
<gene>
    <name evidence="2" type="ORF">SAMN05421820_108162</name>
</gene>
<dbReference type="Gene3D" id="3.90.950.20">
    <property type="entry name" value="CinA-like"/>
    <property type="match status" value="1"/>
</dbReference>
<dbReference type="Pfam" id="PF02464">
    <property type="entry name" value="CinA"/>
    <property type="match status" value="1"/>
</dbReference>
<sequence length="166" mass="18084">MKALLTILGKLLVEKKLTIAFAESATGGRLASEFSMIDNAGKFFKGGLVCYDAKLKETLLEVPHQMIEACTPESMEVTSAITAGLSRLIPADLYAGITGLPAPGGSETEEKPVGTMFIHCKYLGKPLFSNRVVFKGSPEEVITQTVAEFARLLHMELSRLFEKECR</sequence>
<dbReference type="SUPFAM" id="SSF142433">
    <property type="entry name" value="CinA-like"/>
    <property type="match status" value="1"/>
</dbReference>
<feature type="domain" description="CinA C-terminal" evidence="1">
    <location>
        <begin position="4"/>
        <end position="154"/>
    </location>
</feature>
<dbReference type="EMBL" id="FNGY01000008">
    <property type="protein sequence ID" value="SDN59061.1"/>
    <property type="molecule type" value="Genomic_DNA"/>
</dbReference>
<evidence type="ECO:0000313" key="3">
    <source>
        <dbReference type="Proteomes" id="UP000183200"/>
    </source>
</evidence>
<organism evidence="2 3">
    <name type="scientific">Pedobacter steynii</name>
    <dbReference type="NCBI Taxonomy" id="430522"/>
    <lineage>
        <taxon>Bacteria</taxon>
        <taxon>Pseudomonadati</taxon>
        <taxon>Bacteroidota</taxon>
        <taxon>Sphingobacteriia</taxon>
        <taxon>Sphingobacteriales</taxon>
        <taxon>Sphingobacteriaceae</taxon>
        <taxon>Pedobacter</taxon>
    </lineage>
</organism>
<dbReference type="NCBIfam" id="TIGR00199">
    <property type="entry name" value="PncC_domain"/>
    <property type="match status" value="1"/>
</dbReference>
<dbReference type="OrthoDB" id="6659578at2"/>
<evidence type="ECO:0000313" key="2">
    <source>
        <dbReference type="EMBL" id="SDN59061.1"/>
    </source>
</evidence>
<evidence type="ECO:0000259" key="1">
    <source>
        <dbReference type="Pfam" id="PF02464"/>
    </source>
</evidence>
<accession>A0A1H0CMT0</accession>
<reference evidence="3" key="1">
    <citation type="submission" date="2016-10" db="EMBL/GenBank/DDBJ databases">
        <authorList>
            <person name="Varghese N."/>
            <person name="Submissions S."/>
        </authorList>
    </citation>
    <scope>NUCLEOTIDE SEQUENCE [LARGE SCALE GENOMIC DNA]</scope>
    <source>
        <strain evidence="3">DSM 19110</strain>
    </source>
</reference>
<name>A0A1H0CMT0_9SPHI</name>
<proteinExistence type="predicted"/>
<dbReference type="AlphaFoldDB" id="A0A1H0CMT0"/>
<dbReference type="RefSeq" id="WP_074611118.1">
    <property type="nucleotide sequence ID" value="NZ_FNGY01000008.1"/>
</dbReference>